<dbReference type="GO" id="GO:0005737">
    <property type="term" value="C:cytoplasm"/>
    <property type="evidence" value="ECO:0007669"/>
    <property type="project" value="TreeGrafter"/>
</dbReference>
<proteinExistence type="inferred from homology"/>
<dbReference type="Pfam" id="PF02423">
    <property type="entry name" value="OCD_Mu_crystall"/>
    <property type="match status" value="1"/>
</dbReference>
<dbReference type="GO" id="GO:0019752">
    <property type="term" value="P:carboxylic acid metabolic process"/>
    <property type="evidence" value="ECO:0007669"/>
    <property type="project" value="UniProtKB-ARBA"/>
</dbReference>
<dbReference type="SUPFAM" id="SSF51735">
    <property type="entry name" value="NAD(P)-binding Rossmann-fold domains"/>
    <property type="match status" value="1"/>
</dbReference>
<dbReference type="AlphaFoldDB" id="A0A841IXM6"/>
<dbReference type="EMBL" id="JACIJP010000001">
    <property type="protein sequence ID" value="MBB6123413.1"/>
    <property type="molecule type" value="Genomic_DNA"/>
</dbReference>
<organism evidence="2 3">
    <name type="scientific">Sphingobium subterraneum</name>
    <dbReference type="NCBI Taxonomy" id="627688"/>
    <lineage>
        <taxon>Bacteria</taxon>
        <taxon>Pseudomonadati</taxon>
        <taxon>Pseudomonadota</taxon>
        <taxon>Alphaproteobacteria</taxon>
        <taxon>Sphingomonadales</taxon>
        <taxon>Sphingomonadaceae</taxon>
        <taxon>Sphingobium</taxon>
    </lineage>
</organism>
<evidence type="ECO:0000313" key="2">
    <source>
        <dbReference type="EMBL" id="MBB6123413.1"/>
    </source>
</evidence>
<protein>
    <submittedName>
        <fullName evidence="2">Ornithine cyclodeaminase</fullName>
        <ecNumber evidence="2">4.3.1.12</ecNumber>
    </submittedName>
</protein>
<dbReference type="Proteomes" id="UP000552700">
    <property type="component" value="Unassembled WGS sequence"/>
</dbReference>
<dbReference type="PANTHER" id="PTHR13812">
    <property type="entry name" value="KETIMINE REDUCTASE MU-CRYSTALLIN"/>
    <property type="match status" value="1"/>
</dbReference>
<accession>A0A841IXM6</accession>
<dbReference type="InterPro" id="IPR023401">
    <property type="entry name" value="ODC_N"/>
</dbReference>
<name>A0A841IXM6_9SPHN</name>
<dbReference type="PANTHER" id="PTHR13812:SF19">
    <property type="entry name" value="KETIMINE REDUCTASE MU-CRYSTALLIN"/>
    <property type="match status" value="1"/>
</dbReference>
<dbReference type="PIRSF" id="PIRSF001439">
    <property type="entry name" value="CryM"/>
    <property type="match status" value="1"/>
</dbReference>
<evidence type="ECO:0000313" key="3">
    <source>
        <dbReference type="Proteomes" id="UP000552700"/>
    </source>
</evidence>
<gene>
    <name evidence="2" type="ORF">FHS92_001120</name>
</gene>
<evidence type="ECO:0000256" key="1">
    <source>
        <dbReference type="ARBA" id="ARBA00008903"/>
    </source>
</evidence>
<reference evidence="2 3" key="1">
    <citation type="submission" date="2020-08" db="EMBL/GenBank/DDBJ databases">
        <title>Genomic Encyclopedia of Type Strains, Phase IV (KMG-IV): sequencing the most valuable type-strain genomes for metagenomic binning, comparative biology and taxonomic classification.</title>
        <authorList>
            <person name="Goeker M."/>
        </authorList>
    </citation>
    <scope>NUCLEOTIDE SEQUENCE [LARGE SCALE GENOMIC DNA]</scope>
    <source>
        <strain evidence="2 3">DSM 102255</strain>
    </source>
</reference>
<dbReference type="EC" id="4.3.1.12" evidence="2"/>
<comment type="similarity">
    <text evidence="1">Belongs to the ornithine cyclodeaminase/mu-crystallin family.</text>
</comment>
<dbReference type="InterPro" id="IPR003462">
    <property type="entry name" value="ODC_Mu_crystall"/>
</dbReference>
<dbReference type="FunFam" id="3.40.50.720:FF:000311">
    <property type="entry name" value="Ornithine cyclodeaminase"/>
    <property type="match status" value="1"/>
</dbReference>
<dbReference type="Gene3D" id="3.40.50.720">
    <property type="entry name" value="NAD(P)-binding Rossmann-like Domain"/>
    <property type="match status" value="1"/>
</dbReference>
<dbReference type="InterPro" id="IPR036291">
    <property type="entry name" value="NAD(P)-bd_dom_sf"/>
</dbReference>
<keyword evidence="3" id="KW-1185">Reference proteome</keyword>
<dbReference type="Gene3D" id="3.30.1780.10">
    <property type="entry name" value="ornithine cyclodeaminase, domain 1"/>
    <property type="match status" value="1"/>
</dbReference>
<dbReference type="RefSeq" id="WP_184078304.1">
    <property type="nucleotide sequence ID" value="NZ_JACIJP010000001.1"/>
</dbReference>
<dbReference type="GO" id="GO:0008473">
    <property type="term" value="F:ornithine cyclodeaminase activity"/>
    <property type="evidence" value="ECO:0007669"/>
    <property type="project" value="UniProtKB-EC"/>
</dbReference>
<keyword evidence="2" id="KW-0456">Lyase</keyword>
<comment type="caution">
    <text evidence="2">The sequence shown here is derived from an EMBL/GenBank/DDBJ whole genome shotgun (WGS) entry which is preliminary data.</text>
</comment>
<sequence length="332" mass="35533">MSDKSGEFRVLDKAAIASALPMSECIDLMKETMETVSRRRIEMPLRMIMPVPGSDSHLGIMPGYIESPQVWGTKLICLVPENPKRGLSSHTGVVLLYDVETGQLRALLDAAAITALRTPAATAAASRVLARPDATSLAILGTGEQAHGHFEALELVHRPTRIFIWGRSREAATQFRDAVAPATRATVTVCETVEEAVREADVVCSVTAATDPIIEGRWIAPGTHVNLVGSSIPAKSEIDADGVAQARYFVDYRPSAEAQAGELKRAIAAGVVTLDHILGEIGDVHLGLCPGRTDDRDITIYKSLGVSAQDLTTSQRIYEAACARDLGQKAAL</sequence>
<dbReference type="GO" id="GO:0016491">
    <property type="term" value="F:oxidoreductase activity"/>
    <property type="evidence" value="ECO:0007669"/>
    <property type="project" value="UniProtKB-ARBA"/>
</dbReference>